<evidence type="ECO:0000256" key="6">
    <source>
        <dbReference type="SAM" id="MobiDB-lite"/>
    </source>
</evidence>
<accession>A0A7W7R5R9</accession>
<dbReference type="EC" id="4.6.1.13" evidence="2"/>
<evidence type="ECO:0000256" key="5">
    <source>
        <dbReference type="ARBA" id="ARBA00030782"/>
    </source>
</evidence>
<organism evidence="10 11">
    <name type="scientific">Kitasatospora kifunensis</name>
    <name type="common">Streptomyces kifunensis</name>
    <dbReference type="NCBI Taxonomy" id="58351"/>
    <lineage>
        <taxon>Bacteria</taxon>
        <taxon>Bacillati</taxon>
        <taxon>Actinomycetota</taxon>
        <taxon>Actinomycetes</taxon>
        <taxon>Kitasatosporales</taxon>
        <taxon>Streptomycetaceae</taxon>
        <taxon>Kitasatospora</taxon>
    </lineage>
</organism>
<comment type="caution">
    <text evidence="10">The sequence shown here is derived from an EMBL/GenBank/DDBJ whole genome shotgun (WGS) entry which is preliminary data.</text>
</comment>
<evidence type="ECO:0000256" key="2">
    <source>
        <dbReference type="ARBA" id="ARBA00012581"/>
    </source>
</evidence>
<comment type="catalytic activity">
    <reaction evidence="1">
        <text>a 1,2-diacyl-sn-glycero-3-phospho-(1D-myo-inositol) = 1D-myo-inositol 1,2-cyclic phosphate + a 1,2-diacyl-sn-glycerol</text>
        <dbReference type="Rhea" id="RHEA:17093"/>
        <dbReference type="ChEBI" id="CHEBI:17815"/>
        <dbReference type="ChEBI" id="CHEBI:57880"/>
        <dbReference type="ChEBI" id="CHEBI:58484"/>
        <dbReference type="EC" id="4.6.1.13"/>
    </reaction>
</comment>
<dbReference type="SUPFAM" id="SSF50370">
    <property type="entry name" value="Ricin B-like lectins"/>
    <property type="match status" value="1"/>
</dbReference>
<dbReference type="PANTHER" id="PTHR13593">
    <property type="match status" value="1"/>
</dbReference>
<evidence type="ECO:0000313" key="11">
    <source>
        <dbReference type="Proteomes" id="UP000540506"/>
    </source>
</evidence>
<dbReference type="EMBL" id="JACHJV010000001">
    <property type="protein sequence ID" value="MBB4925952.1"/>
    <property type="molecule type" value="Genomic_DNA"/>
</dbReference>
<dbReference type="SUPFAM" id="SSF51695">
    <property type="entry name" value="PLC-like phosphodiesterases"/>
    <property type="match status" value="1"/>
</dbReference>
<feature type="region of interest" description="Disordered" evidence="6">
    <location>
        <begin position="48"/>
        <end position="70"/>
    </location>
</feature>
<dbReference type="GO" id="GO:0008081">
    <property type="term" value="F:phosphoric diester hydrolase activity"/>
    <property type="evidence" value="ECO:0007669"/>
    <property type="project" value="InterPro"/>
</dbReference>
<dbReference type="InterPro" id="IPR035992">
    <property type="entry name" value="Ricin_B-like_lectins"/>
</dbReference>
<dbReference type="InterPro" id="IPR000772">
    <property type="entry name" value="Ricin_B_lectin"/>
</dbReference>
<keyword evidence="7" id="KW-0732">Signal</keyword>
<reference evidence="10 11" key="1">
    <citation type="submission" date="2020-08" db="EMBL/GenBank/DDBJ databases">
        <title>Sequencing the genomes of 1000 actinobacteria strains.</title>
        <authorList>
            <person name="Klenk H.-P."/>
        </authorList>
    </citation>
    <scope>NUCLEOTIDE SEQUENCE [LARGE SCALE GENOMIC DNA]</scope>
    <source>
        <strain evidence="10 11">DSM 41654</strain>
    </source>
</reference>
<feature type="domain" description="Phosphatidylinositol-specific phospholipase C X" evidence="8">
    <location>
        <begin position="64"/>
        <end position="238"/>
    </location>
</feature>
<evidence type="ECO:0000256" key="1">
    <source>
        <dbReference type="ARBA" id="ARBA00001316"/>
    </source>
</evidence>
<evidence type="ECO:0000256" key="3">
    <source>
        <dbReference type="ARBA" id="ARBA00019758"/>
    </source>
</evidence>
<evidence type="ECO:0000259" key="9">
    <source>
        <dbReference type="SMART" id="SM00458"/>
    </source>
</evidence>
<dbReference type="Gene3D" id="3.20.20.190">
    <property type="entry name" value="Phosphatidylinositol (PI) phosphodiesterase"/>
    <property type="match status" value="1"/>
</dbReference>
<proteinExistence type="predicted"/>
<dbReference type="SMART" id="SM00148">
    <property type="entry name" value="PLCXc"/>
    <property type="match status" value="1"/>
</dbReference>
<dbReference type="PANTHER" id="PTHR13593:SF113">
    <property type="entry name" value="SI:DKEY-266F7.9"/>
    <property type="match status" value="1"/>
</dbReference>
<evidence type="ECO:0000256" key="4">
    <source>
        <dbReference type="ARBA" id="ARBA00030474"/>
    </source>
</evidence>
<dbReference type="InterPro" id="IPR000909">
    <property type="entry name" value="PLipase_C_PInositol-sp_X_dom"/>
</dbReference>
<keyword evidence="11" id="KW-1185">Reference proteome</keyword>
<evidence type="ECO:0000259" key="8">
    <source>
        <dbReference type="SMART" id="SM00148"/>
    </source>
</evidence>
<dbReference type="InterPro" id="IPR051057">
    <property type="entry name" value="PI-PLC_domain"/>
</dbReference>
<dbReference type="InterPro" id="IPR017946">
    <property type="entry name" value="PLC-like_Pdiesterase_TIM-brl"/>
</dbReference>
<dbReference type="CDD" id="cd23451">
    <property type="entry name" value="beta-trefoil_Ricin_laminarinase"/>
    <property type="match status" value="1"/>
</dbReference>
<dbReference type="Proteomes" id="UP000540506">
    <property type="component" value="Unassembled WGS sequence"/>
</dbReference>
<dbReference type="Pfam" id="PF00388">
    <property type="entry name" value="PI-PLC-X"/>
    <property type="match status" value="1"/>
</dbReference>
<dbReference type="RefSeq" id="WP_184938566.1">
    <property type="nucleotide sequence ID" value="NZ_JACHJV010000001.1"/>
</dbReference>
<name>A0A7W7R5R9_KITKI</name>
<gene>
    <name evidence="10" type="ORF">FHR34_004945</name>
</gene>
<keyword evidence="10" id="KW-0456">Lyase</keyword>
<dbReference type="SMART" id="SM00458">
    <property type="entry name" value="RICIN"/>
    <property type="match status" value="1"/>
</dbReference>
<dbReference type="AlphaFoldDB" id="A0A7W7R5R9"/>
<evidence type="ECO:0000256" key="7">
    <source>
        <dbReference type="SAM" id="SignalP"/>
    </source>
</evidence>
<dbReference type="GO" id="GO:0004436">
    <property type="term" value="F:phosphatidylinositol diacylglycerol-lyase activity"/>
    <property type="evidence" value="ECO:0007669"/>
    <property type="project" value="UniProtKB-EC"/>
</dbReference>
<evidence type="ECO:0000313" key="10">
    <source>
        <dbReference type="EMBL" id="MBB4925952.1"/>
    </source>
</evidence>
<feature type="domain" description="Ricin B lectin" evidence="9">
    <location>
        <begin position="364"/>
        <end position="490"/>
    </location>
</feature>
<protein>
    <recommendedName>
        <fullName evidence="3">1-phosphatidylinositol phosphodiesterase</fullName>
        <ecNumber evidence="2">4.6.1.13</ecNumber>
    </recommendedName>
    <alternativeName>
        <fullName evidence="4">Phosphatidylinositol diacylglycerol-lyase</fullName>
    </alternativeName>
    <alternativeName>
        <fullName evidence="5">Phosphatidylinositol-specific phospholipase C</fullName>
    </alternativeName>
</protein>
<dbReference type="Gene3D" id="2.80.10.50">
    <property type="match status" value="2"/>
</dbReference>
<dbReference type="PROSITE" id="PS50007">
    <property type="entry name" value="PIPLC_X_DOMAIN"/>
    <property type="match status" value="1"/>
</dbReference>
<sequence length="490" mass="50409">MRSPSLLPPRAVRAAVAVAATLAAAAGTLLAAPAPAFAQPTSSSAAFNSLTGQSHPDWMSQVPDGTSLGSMSIPGTHDTLAIHGGLAPWAYEAQEDHGDSAATLTAQLDAGIRAVDIRVRVISGAFAIHHTNVYQNANFDDVLTHAQAFLSAHPGETIVMNLHGECDADTTEGGSGISSIGHCADDPSNTTQADRIRIFDGYLARYPGLFYAPTVTGSSTAATPTLGQARGHIVLTDFTGPSGEVYPGFGLSALPGGDSGSTVENDWTQCDLTKKWNEAQSNLASAAGDTSDALYVTYTSSNCSPLGADPAGMAGGYLGGEGENQRLLDYLNAGGSGKTGVLRMDFPGWAVIAGLIDRNPGIWRTGQVSSGIAGKCLDDYGDSSANGAAVDLYGCNGTAAQQWRPATDGTLRINGQCLDVTGAATSPGTLVELWQCNGGANQQWSANASGALVSLQSRLCLDDPSSNTADGTRLQIWSCDGSAAQRWSLP</sequence>
<dbReference type="PROSITE" id="PS50231">
    <property type="entry name" value="RICIN_B_LECTIN"/>
    <property type="match status" value="1"/>
</dbReference>
<feature type="signal peptide" evidence="7">
    <location>
        <begin position="1"/>
        <end position="38"/>
    </location>
</feature>
<dbReference type="GO" id="GO:0006629">
    <property type="term" value="P:lipid metabolic process"/>
    <property type="evidence" value="ECO:0007669"/>
    <property type="project" value="InterPro"/>
</dbReference>
<dbReference type="Pfam" id="PF00652">
    <property type="entry name" value="Ricin_B_lectin"/>
    <property type="match status" value="1"/>
</dbReference>
<feature type="chain" id="PRO_5030993062" description="1-phosphatidylinositol phosphodiesterase" evidence="7">
    <location>
        <begin position="39"/>
        <end position="490"/>
    </location>
</feature>